<feature type="region of interest" description="Disordered" evidence="1">
    <location>
        <begin position="697"/>
        <end position="807"/>
    </location>
</feature>
<feature type="domain" description="Outer membrane channel protein CpnT-like N-terminal" evidence="2">
    <location>
        <begin position="10"/>
        <end position="149"/>
    </location>
</feature>
<organism evidence="3 4">
    <name type="scientific">Nocardia colli</name>
    <dbReference type="NCBI Taxonomy" id="2545717"/>
    <lineage>
        <taxon>Bacteria</taxon>
        <taxon>Bacillati</taxon>
        <taxon>Actinomycetota</taxon>
        <taxon>Actinomycetes</taxon>
        <taxon>Mycobacteriales</taxon>
        <taxon>Nocardiaceae</taxon>
        <taxon>Nocardia</taxon>
    </lineage>
</organism>
<feature type="compositionally biased region" description="Basic and acidic residues" evidence="1">
    <location>
        <begin position="755"/>
        <end position="764"/>
    </location>
</feature>
<dbReference type="AlphaFoldDB" id="A0A5N0EDF2"/>
<dbReference type="OrthoDB" id="2677932at2"/>
<feature type="compositionally biased region" description="Basic and acidic residues" evidence="1">
    <location>
        <begin position="697"/>
        <end position="706"/>
    </location>
</feature>
<dbReference type="EMBL" id="VXLC01000015">
    <property type="protein sequence ID" value="KAA8885471.1"/>
    <property type="molecule type" value="Genomic_DNA"/>
</dbReference>
<dbReference type="RefSeq" id="WP_150405029.1">
    <property type="nucleotide sequence ID" value="NZ_VXLC01000015.1"/>
</dbReference>
<dbReference type="InterPro" id="IPR057746">
    <property type="entry name" value="CpnT-like_N"/>
</dbReference>
<name>A0A5N0EDF2_9NOCA</name>
<feature type="compositionally biased region" description="Polar residues" evidence="1">
    <location>
        <begin position="600"/>
        <end position="609"/>
    </location>
</feature>
<gene>
    <name evidence="3" type="ORF">F3087_27940</name>
</gene>
<evidence type="ECO:0000256" key="1">
    <source>
        <dbReference type="SAM" id="MobiDB-lite"/>
    </source>
</evidence>
<feature type="compositionally biased region" description="Polar residues" evidence="1">
    <location>
        <begin position="456"/>
        <end position="470"/>
    </location>
</feature>
<comment type="caution">
    <text evidence="3">The sequence shown here is derived from an EMBL/GenBank/DDBJ whole genome shotgun (WGS) entry which is preliminary data.</text>
</comment>
<feature type="compositionally biased region" description="Basic and acidic residues" evidence="1">
    <location>
        <begin position="491"/>
        <end position="502"/>
    </location>
</feature>
<feature type="compositionally biased region" description="Low complexity" evidence="1">
    <location>
        <begin position="742"/>
        <end position="754"/>
    </location>
</feature>
<protein>
    <recommendedName>
        <fullName evidence="2">Outer membrane channel protein CpnT-like N-terminal domain-containing protein</fullName>
    </recommendedName>
</protein>
<feature type="compositionally biased region" description="Basic and acidic residues" evidence="1">
    <location>
        <begin position="610"/>
        <end position="623"/>
    </location>
</feature>
<feature type="region of interest" description="Disordered" evidence="1">
    <location>
        <begin position="299"/>
        <end position="502"/>
    </location>
</feature>
<proteinExistence type="predicted"/>
<feature type="compositionally biased region" description="Pro residues" evidence="1">
    <location>
        <begin position="719"/>
        <end position="731"/>
    </location>
</feature>
<evidence type="ECO:0000259" key="2">
    <source>
        <dbReference type="Pfam" id="PF25547"/>
    </source>
</evidence>
<feature type="compositionally biased region" description="Polar residues" evidence="1">
    <location>
        <begin position="349"/>
        <end position="388"/>
    </location>
</feature>
<evidence type="ECO:0000313" key="3">
    <source>
        <dbReference type="EMBL" id="KAA8885471.1"/>
    </source>
</evidence>
<feature type="compositionally biased region" description="Pro residues" evidence="1">
    <location>
        <begin position="783"/>
        <end position="794"/>
    </location>
</feature>
<evidence type="ECO:0000313" key="4">
    <source>
        <dbReference type="Proteomes" id="UP000323876"/>
    </source>
</evidence>
<feature type="region of interest" description="Disordered" evidence="1">
    <location>
        <begin position="575"/>
        <end position="623"/>
    </location>
</feature>
<accession>A0A5N0EDF2</accession>
<keyword evidence="4" id="KW-1185">Reference proteome</keyword>
<sequence>MSITIPSELQWLGWIAGSDWPDGDEDKMWAIGADWRQAAADIRALLPDLAAARKATIEAYPWGDGVEEMTAALDKLDRGPESLEQLAEILDYVVESADALGTEIEYTKILVISSLAMLAFEIAAAWFFPPTAPLVEAAAIGVTRVAVRLLGQRAVSAIARFAAKTGLAALAKFSAKHVVFSTVLGAGQDAAIQAYQVGAGHRDGIDWNRVGTTAYTAAAAGAVGGPVGGLLGKAATKVPLPAGRWSGALKGAAVGAGSGMAGALGAWGVGGFANGWTWDPRLLTGGAAYGVLTGGSKGFRHAPPGRGPGGRGFNAPTPGRFGGDGSSARVRVASGADGAGIGSTHRSGDSSANGAGNRDVSTGNHPGETSNRSGNQPEGSSNTNSGAQASRGIQPHPAFAGGDGSQPKPSVTASEAPRTEPSTPRADTDARSTGAEPRAGTPERRPTPAGAETPVHASTTGKEASQNRTPGTEKPHAESRVPGAERPQTAEARRPAEVPDQIREKLRGLGVDLEGMSPEQIHRAGLDAATRRLSELVTSTADLDAAGLPPNEHLTHRKALQRQINEVLALRNDLRSEFENPRNSTPGKPDATTHPRPETSPGNENTSKPTGERVPTEPRRPAEIIDSIREKVRALGVDPDGMTPDQLRRAGTDALARRADEFAEQTTALEGAGLHPNDLLQQRMELQRQIDEFLTQRKELRSEFDQYSKQPEAEGNPSANPPTPEQHPAPEPTRQHPEGERPQPATQTPTAEPHTTPDGERTPDEIPDTTSKIPYTPRYFGVPPIPEYEAPTPPDDAVWEPKPKPER</sequence>
<dbReference type="Pfam" id="PF25547">
    <property type="entry name" value="WXG100_2"/>
    <property type="match status" value="1"/>
</dbReference>
<reference evidence="3 4" key="1">
    <citation type="submission" date="2019-09" db="EMBL/GenBank/DDBJ databases">
        <authorList>
            <person name="Wang X."/>
        </authorList>
    </citation>
    <scope>NUCLEOTIDE SEQUENCE [LARGE SCALE GENOMIC DNA]</scope>
    <source>
        <strain evidence="3 4">CICC 11023</strain>
    </source>
</reference>
<dbReference type="Proteomes" id="UP000323876">
    <property type="component" value="Unassembled WGS sequence"/>
</dbReference>